<dbReference type="OrthoDB" id="1435853at2759"/>
<keyword evidence="3" id="KW-1185">Reference proteome</keyword>
<name>A0A7J7KZN3_9MAGN</name>
<proteinExistence type="predicted"/>
<feature type="domain" description="DUF4283" evidence="1">
    <location>
        <begin position="65"/>
        <end position="143"/>
    </location>
</feature>
<dbReference type="PANTHER" id="PTHR31286:SF60">
    <property type="entry name" value="PROTEIN, PUTATIVE-RELATED"/>
    <property type="match status" value="1"/>
</dbReference>
<organism evidence="2 3">
    <name type="scientific">Kingdonia uniflora</name>
    <dbReference type="NCBI Taxonomy" id="39325"/>
    <lineage>
        <taxon>Eukaryota</taxon>
        <taxon>Viridiplantae</taxon>
        <taxon>Streptophyta</taxon>
        <taxon>Embryophyta</taxon>
        <taxon>Tracheophyta</taxon>
        <taxon>Spermatophyta</taxon>
        <taxon>Magnoliopsida</taxon>
        <taxon>Ranunculales</taxon>
        <taxon>Circaeasteraceae</taxon>
        <taxon>Kingdonia</taxon>
    </lineage>
</organism>
<protein>
    <recommendedName>
        <fullName evidence="1">DUF4283 domain-containing protein</fullName>
    </recommendedName>
</protein>
<dbReference type="PANTHER" id="PTHR31286">
    <property type="entry name" value="GLYCINE-RICH CELL WALL STRUCTURAL PROTEIN 1.8-LIKE"/>
    <property type="match status" value="1"/>
</dbReference>
<dbReference type="InterPro" id="IPR040256">
    <property type="entry name" value="At4g02000-like"/>
</dbReference>
<comment type="caution">
    <text evidence="2">The sequence shown here is derived from an EMBL/GenBank/DDBJ whole genome shotgun (WGS) entry which is preliminary data.</text>
</comment>
<gene>
    <name evidence="2" type="ORF">GIB67_028618</name>
</gene>
<dbReference type="Proteomes" id="UP000541444">
    <property type="component" value="Unassembled WGS sequence"/>
</dbReference>
<reference evidence="2 3" key="1">
    <citation type="journal article" date="2020" name="IScience">
        <title>Genome Sequencing of the Endangered Kingdonia uniflora (Circaeasteraceae, Ranunculales) Reveals Potential Mechanisms of Evolutionary Specialization.</title>
        <authorList>
            <person name="Sun Y."/>
            <person name="Deng T."/>
            <person name="Zhang A."/>
            <person name="Moore M.J."/>
            <person name="Landis J.B."/>
            <person name="Lin N."/>
            <person name="Zhang H."/>
            <person name="Zhang X."/>
            <person name="Huang J."/>
            <person name="Zhang X."/>
            <person name="Sun H."/>
            <person name="Wang H."/>
        </authorList>
    </citation>
    <scope>NUCLEOTIDE SEQUENCE [LARGE SCALE GENOMIC DNA]</scope>
    <source>
        <strain evidence="2">TB1705</strain>
        <tissue evidence="2">Leaf</tissue>
    </source>
</reference>
<accession>A0A7J7KZN3</accession>
<dbReference type="AlphaFoldDB" id="A0A7J7KZN3"/>
<evidence type="ECO:0000259" key="1">
    <source>
        <dbReference type="Pfam" id="PF14111"/>
    </source>
</evidence>
<sequence length="154" mass="17633">MDLWEIESPFQRAASIDQNGATTYAEMGKENLGRSCSLEQLPTPGKRGEFPSIKVTRKAHQRDLNRNKFKLICRLDFQKISIGEARVQAIALWKPEGTCRLIPVGKGYITIFLDNEEDRNKIWLGGPWVIGKQLLRLSPWSPFLIRRSNETHTP</sequence>
<dbReference type="EMBL" id="JACGCM010002779">
    <property type="protein sequence ID" value="KAF6135762.1"/>
    <property type="molecule type" value="Genomic_DNA"/>
</dbReference>
<dbReference type="InterPro" id="IPR025558">
    <property type="entry name" value="DUF4283"/>
</dbReference>
<evidence type="ECO:0000313" key="2">
    <source>
        <dbReference type="EMBL" id="KAF6135762.1"/>
    </source>
</evidence>
<dbReference type="Pfam" id="PF14111">
    <property type="entry name" value="DUF4283"/>
    <property type="match status" value="1"/>
</dbReference>
<evidence type="ECO:0000313" key="3">
    <source>
        <dbReference type="Proteomes" id="UP000541444"/>
    </source>
</evidence>